<dbReference type="Proteomes" id="UP000317990">
    <property type="component" value="Unassembled WGS sequence"/>
</dbReference>
<keyword evidence="1" id="KW-1133">Transmembrane helix</keyword>
<dbReference type="AlphaFoldDB" id="A0A524RRB8"/>
<reference evidence="2 3" key="1">
    <citation type="journal article" date="2019" name="mSystems">
        <title>Life at home and on the roam: Genomic adaptions reflect the dual lifestyle of an intracellular, facultative symbiont.</title>
        <authorList>
            <person name="Burgsdorf I."/>
        </authorList>
    </citation>
    <scope>NUCLEOTIDE SEQUENCE [LARGE SCALE GENOMIC DNA]</scope>
    <source>
        <strain evidence="2">277cV</strain>
    </source>
</reference>
<organism evidence="2 3">
    <name type="scientific">Aphanocapsa feldmannii 277cV</name>
    <dbReference type="NCBI Taxonomy" id="2507553"/>
    <lineage>
        <taxon>Bacteria</taxon>
        <taxon>Bacillati</taxon>
        <taxon>Cyanobacteriota</taxon>
        <taxon>Cyanophyceae</taxon>
        <taxon>Oscillatoriophycideae</taxon>
        <taxon>Chroococcales</taxon>
        <taxon>Microcystaceae</taxon>
        <taxon>Aphanocapsa</taxon>
    </lineage>
</organism>
<accession>A0A524RRB8</accession>
<name>A0A524RRB8_9CHRO</name>
<keyword evidence="1" id="KW-0472">Membrane</keyword>
<feature type="transmembrane region" description="Helical" evidence="1">
    <location>
        <begin position="49"/>
        <end position="71"/>
    </location>
</feature>
<proteinExistence type="predicted"/>
<evidence type="ECO:0000256" key="1">
    <source>
        <dbReference type="SAM" id="Phobius"/>
    </source>
</evidence>
<comment type="caution">
    <text evidence="2">The sequence shown here is derived from an EMBL/GenBank/DDBJ whole genome shotgun (WGS) entry which is preliminary data.</text>
</comment>
<sequence length="82" mass="8538">MKIRLKLLLISLGSTGLMLLCLCLGAQNLQERHSLELGFGQRTPPLPSGFVVGISLVAGVLSGSTASGLLLRKGVPLPGRDT</sequence>
<protein>
    <submittedName>
        <fullName evidence="2">Uncharacterized protein</fullName>
    </submittedName>
</protein>
<gene>
    <name evidence="2" type="ORF">ERJ67_00540</name>
</gene>
<dbReference type="EMBL" id="SRMO01000001">
    <property type="protein sequence ID" value="TGG96866.1"/>
    <property type="molecule type" value="Genomic_DNA"/>
</dbReference>
<evidence type="ECO:0000313" key="3">
    <source>
        <dbReference type="Proteomes" id="UP000317990"/>
    </source>
</evidence>
<evidence type="ECO:0000313" key="2">
    <source>
        <dbReference type="EMBL" id="TGG96866.1"/>
    </source>
</evidence>
<keyword evidence="1" id="KW-0812">Transmembrane</keyword>